<keyword evidence="2" id="KW-1185">Reference proteome</keyword>
<dbReference type="Proteomes" id="UP000821845">
    <property type="component" value="Chromosome 2"/>
</dbReference>
<protein>
    <submittedName>
        <fullName evidence="1">Uncharacterized protein</fullName>
    </submittedName>
</protein>
<reference evidence="1" key="1">
    <citation type="submission" date="2020-05" db="EMBL/GenBank/DDBJ databases">
        <title>Large-scale comparative analyses of tick genomes elucidate their genetic diversity and vector capacities.</title>
        <authorList>
            <person name="Jia N."/>
            <person name="Wang J."/>
            <person name="Shi W."/>
            <person name="Du L."/>
            <person name="Sun Y."/>
            <person name="Zhan W."/>
            <person name="Jiang J."/>
            <person name="Wang Q."/>
            <person name="Zhang B."/>
            <person name="Ji P."/>
            <person name="Sakyi L.B."/>
            <person name="Cui X."/>
            <person name="Yuan T."/>
            <person name="Jiang B."/>
            <person name="Yang W."/>
            <person name="Lam T.T.-Y."/>
            <person name="Chang Q."/>
            <person name="Ding S."/>
            <person name="Wang X."/>
            <person name="Zhu J."/>
            <person name="Ruan X."/>
            <person name="Zhao L."/>
            <person name="Wei J."/>
            <person name="Que T."/>
            <person name="Du C."/>
            <person name="Cheng J."/>
            <person name="Dai P."/>
            <person name="Han X."/>
            <person name="Huang E."/>
            <person name="Gao Y."/>
            <person name="Liu J."/>
            <person name="Shao H."/>
            <person name="Ye R."/>
            <person name="Li L."/>
            <person name="Wei W."/>
            <person name="Wang X."/>
            <person name="Wang C."/>
            <person name="Yang T."/>
            <person name="Huo Q."/>
            <person name="Li W."/>
            <person name="Guo W."/>
            <person name="Chen H."/>
            <person name="Zhou L."/>
            <person name="Ni X."/>
            <person name="Tian J."/>
            <person name="Zhou Y."/>
            <person name="Sheng Y."/>
            <person name="Liu T."/>
            <person name="Pan Y."/>
            <person name="Xia L."/>
            <person name="Li J."/>
            <person name="Zhao F."/>
            <person name="Cao W."/>
        </authorList>
    </citation>
    <scope>NUCLEOTIDE SEQUENCE</scope>
    <source>
        <strain evidence="1">Hyas-2018</strain>
    </source>
</reference>
<dbReference type="EMBL" id="CM023482">
    <property type="protein sequence ID" value="KAH6938091.1"/>
    <property type="molecule type" value="Genomic_DNA"/>
</dbReference>
<accession>A0ACB7SVW6</accession>
<proteinExistence type="predicted"/>
<evidence type="ECO:0000313" key="1">
    <source>
        <dbReference type="EMBL" id="KAH6938091.1"/>
    </source>
</evidence>
<evidence type="ECO:0000313" key="2">
    <source>
        <dbReference type="Proteomes" id="UP000821845"/>
    </source>
</evidence>
<name>A0ACB7SVW6_HYAAI</name>
<comment type="caution">
    <text evidence="1">The sequence shown here is derived from an EMBL/GenBank/DDBJ whole genome shotgun (WGS) entry which is preliminary data.</text>
</comment>
<gene>
    <name evidence="1" type="ORF">HPB50_006706</name>
</gene>
<organism evidence="1 2">
    <name type="scientific">Hyalomma asiaticum</name>
    <name type="common">Tick</name>
    <dbReference type="NCBI Taxonomy" id="266040"/>
    <lineage>
        <taxon>Eukaryota</taxon>
        <taxon>Metazoa</taxon>
        <taxon>Ecdysozoa</taxon>
        <taxon>Arthropoda</taxon>
        <taxon>Chelicerata</taxon>
        <taxon>Arachnida</taxon>
        <taxon>Acari</taxon>
        <taxon>Parasitiformes</taxon>
        <taxon>Ixodida</taxon>
        <taxon>Ixodoidea</taxon>
        <taxon>Ixodidae</taxon>
        <taxon>Hyalomminae</taxon>
        <taxon>Hyalomma</taxon>
    </lineage>
</organism>
<sequence>MKRPLKTVNRIVQAFKKERRVKDAPHRRRPRAMTADEDRALIAAVVVRPQTTVREALRELGIKACETTAKRRLAEAALRKRVACRKPLIRKTNQTKRLQFARDHENSTTSDWENVVFTDESSFTTRWDQRQSVAPRKQSVAVCVWGLVTKEGLGPLVRIEDRYTSEGYCAILDDVMVPYLLNGPFREGDYILQQDNSPVHTSRRVTRFFEDRGINTLSWPPQSPDLNIIENVWGLLKTALARRSLHGLSADDLWGTIKEVWERLRSDSSLTTTL</sequence>